<feature type="compositionally biased region" description="Basic and acidic residues" evidence="2">
    <location>
        <begin position="428"/>
        <end position="446"/>
    </location>
</feature>
<keyword evidence="3" id="KW-0732">Signal</keyword>
<dbReference type="GO" id="GO:0005615">
    <property type="term" value="C:extracellular space"/>
    <property type="evidence" value="ECO:0007669"/>
    <property type="project" value="InterPro"/>
</dbReference>
<feature type="domain" description="Serpin" evidence="4">
    <location>
        <begin position="64"/>
        <end position="400"/>
    </location>
</feature>
<evidence type="ECO:0000256" key="3">
    <source>
        <dbReference type="SAM" id="SignalP"/>
    </source>
</evidence>
<evidence type="ECO:0000256" key="1">
    <source>
        <dbReference type="RuleBase" id="RU000411"/>
    </source>
</evidence>
<comment type="similarity">
    <text evidence="1">Belongs to the serpin family.</text>
</comment>
<dbReference type="PANTHER" id="PTHR11461:SF20">
    <property type="entry name" value="ALPHA-2-ANTIPLASMIN"/>
    <property type="match status" value="1"/>
</dbReference>
<dbReference type="InterPro" id="IPR036186">
    <property type="entry name" value="Serpin_sf"/>
</dbReference>
<sequence length="486" mass="53050">MKLCLLLLLFCVCRLGLTEEPSPTAPHASGTVDEEEDDSAHGCGGTFSPEQHRAIGGAVEQLGLQLLENLPISPQQPNVILSPLSLALALAQLTLGARNETEKLLLQSLHALQLPCFHHILGSLVPHFSHTSVEVAARMYLKPGFDVKLSFVEDSLSRYKSQPVPLVSVEEVNQWVENATNGHIANFLESIPHDVVLMLMNAVYFKGEWQTRFDPSVTSKGVFYLDNQNSVPVDMMKSAQYPLRLLDDPELEAQVASFPFKGNTSFLIVLPRGNVSSLLPKLNISDLYRRLPQEKTMQVSLPKVKLQYRQELQEALTSMGLGSLFSAPNFSGISDFPLKVTSVRHASTVELSEEGVKASATTAVTSMRSVSLFSVNSPFLFALIDDASLAPLFMGVVTNPAPDHDPMLRDDPHGNGNITMSDQPVTDSARKRDTVGDHGDGLHIEVVEGSSRQPCSAPSGDKHVNELQKKTQEDETCIKPDNSVPA</sequence>
<dbReference type="Ensembl" id="ENSAPOT00000034428.1">
    <property type="protein sequence ID" value="ENSAPOP00000018419.1"/>
    <property type="gene ID" value="ENSAPOG00000021761.1"/>
</dbReference>
<feature type="signal peptide" evidence="3">
    <location>
        <begin position="1"/>
        <end position="18"/>
    </location>
</feature>
<dbReference type="Pfam" id="PF00079">
    <property type="entry name" value="Serpin"/>
    <property type="match status" value="1"/>
</dbReference>
<dbReference type="InterPro" id="IPR023795">
    <property type="entry name" value="Serpin_CS"/>
</dbReference>
<reference evidence="5" key="2">
    <citation type="submission" date="2025-09" db="UniProtKB">
        <authorList>
            <consortium name="Ensembl"/>
        </authorList>
    </citation>
    <scope>IDENTIFICATION</scope>
</reference>
<feature type="region of interest" description="Disordered" evidence="2">
    <location>
        <begin position="409"/>
        <end position="486"/>
    </location>
</feature>
<dbReference type="SMART" id="SM00093">
    <property type="entry name" value="SERPIN"/>
    <property type="match status" value="1"/>
</dbReference>
<organism evidence="5 6">
    <name type="scientific">Acanthochromis polyacanthus</name>
    <name type="common">spiny chromis</name>
    <dbReference type="NCBI Taxonomy" id="80966"/>
    <lineage>
        <taxon>Eukaryota</taxon>
        <taxon>Metazoa</taxon>
        <taxon>Chordata</taxon>
        <taxon>Craniata</taxon>
        <taxon>Vertebrata</taxon>
        <taxon>Euteleostomi</taxon>
        <taxon>Actinopterygii</taxon>
        <taxon>Neopterygii</taxon>
        <taxon>Teleostei</taxon>
        <taxon>Neoteleostei</taxon>
        <taxon>Acanthomorphata</taxon>
        <taxon>Ovalentaria</taxon>
        <taxon>Pomacentridae</taxon>
        <taxon>Acanthochromis</taxon>
    </lineage>
</organism>
<dbReference type="InterPro" id="IPR000215">
    <property type="entry name" value="Serpin_fam"/>
</dbReference>
<feature type="chain" id="PRO_5018573715" description="Serpin domain-containing protein" evidence="3">
    <location>
        <begin position="19"/>
        <end position="486"/>
    </location>
</feature>
<feature type="region of interest" description="Disordered" evidence="2">
    <location>
        <begin position="21"/>
        <end position="46"/>
    </location>
</feature>
<name>A0A3Q1FPK0_9TELE</name>
<dbReference type="Gene3D" id="2.30.39.10">
    <property type="entry name" value="Alpha-1-antitrypsin, domain 1"/>
    <property type="match status" value="1"/>
</dbReference>
<dbReference type="InterPro" id="IPR042185">
    <property type="entry name" value="Serpin_sf_2"/>
</dbReference>
<dbReference type="InterPro" id="IPR023796">
    <property type="entry name" value="Serpin_dom"/>
</dbReference>
<dbReference type="GeneTree" id="ENSGT00940000158386"/>
<feature type="compositionally biased region" description="Polar residues" evidence="2">
    <location>
        <begin position="416"/>
        <end position="426"/>
    </location>
</feature>
<feature type="compositionally biased region" description="Basic and acidic residues" evidence="2">
    <location>
        <begin position="460"/>
        <end position="478"/>
    </location>
</feature>
<accession>A0A3Q1FPK0</accession>
<dbReference type="Proteomes" id="UP000257200">
    <property type="component" value="Unplaced"/>
</dbReference>
<dbReference type="Gene3D" id="3.30.497.10">
    <property type="entry name" value="Antithrombin, subunit I, domain 2"/>
    <property type="match status" value="1"/>
</dbReference>
<evidence type="ECO:0000313" key="5">
    <source>
        <dbReference type="Ensembl" id="ENSAPOP00000018419.1"/>
    </source>
</evidence>
<dbReference type="SUPFAM" id="SSF56574">
    <property type="entry name" value="Serpins"/>
    <property type="match status" value="1"/>
</dbReference>
<dbReference type="STRING" id="80966.ENSAPOP00000018419"/>
<reference evidence="5" key="1">
    <citation type="submission" date="2025-08" db="UniProtKB">
        <authorList>
            <consortium name="Ensembl"/>
        </authorList>
    </citation>
    <scope>IDENTIFICATION</scope>
</reference>
<dbReference type="InParanoid" id="A0A3Q1FPK0"/>
<dbReference type="InterPro" id="IPR042178">
    <property type="entry name" value="Serpin_sf_1"/>
</dbReference>
<protein>
    <recommendedName>
        <fullName evidence="4">Serpin domain-containing protein</fullName>
    </recommendedName>
</protein>
<dbReference type="GO" id="GO:0004867">
    <property type="term" value="F:serine-type endopeptidase inhibitor activity"/>
    <property type="evidence" value="ECO:0007669"/>
    <property type="project" value="InterPro"/>
</dbReference>
<keyword evidence="6" id="KW-1185">Reference proteome</keyword>
<evidence type="ECO:0000313" key="6">
    <source>
        <dbReference type="Proteomes" id="UP000257200"/>
    </source>
</evidence>
<dbReference type="FunCoup" id="A0A3Q1FPK0">
    <property type="interactions" value="388"/>
</dbReference>
<dbReference type="PROSITE" id="PS00284">
    <property type="entry name" value="SERPIN"/>
    <property type="match status" value="1"/>
</dbReference>
<evidence type="ECO:0000256" key="2">
    <source>
        <dbReference type="SAM" id="MobiDB-lite"/>
    </source>
</evidence>
<dbReference type="AlphaFoldDB" id="A0A3Q1FPK0"/>
<evidence type="ECO:0000259" key="4">
    <source>
        <dbReference type="SMART" id="SM00093"/>
    </source>
</evidence>
<proteinExistence type="inferred from homology"/>
<dbReference type="PANTHER" id="PTHR11461">
    <property type="entry name" value="SERINE PROTEASE INHIBITOR, SERPIN"/>
    <property type="match status" value="1"/>
</dbReference>